<evidence type="ECO:0000256" key="9">
    <source>
        <dbReference type="PROSITE-ProRule" id="PRU00047"/>
    </source>
</evidence>
<dbReference type="InterPro" id="IPR020843">
    <property type="entry name" value="ER"/>
</dbReference>
<dbReference type="GO" id="GO:0000723">
    <property type="term" value="P:telomere maintenance"/>
    <property type="evidence" value="ECO:0007669"/>
    <property type="project" value="InterPro"/>
</dbReference>
<keyword evidence="8" id="KW-0413">Isomerase</keyword>
<dbReference type="GO" id="GO:0016787">
    <property type="term" value="F:hydrolase activity"/>
    <property type="evidence" value="ECO:0007669"/>
    <property type="project" value="UniProtKB-KW"/>
</dbReference>
<dbReference type="SMART" id="SM00343">
    <property type="entry name" value="ZnF_C2HC"/>
    <property type="match status" value="1"/>
</dbReference>
<dbReference type="Pfam" id="PF08240">
    <property type="entry name" value="ADH_N"/>
    <property type="match status" value="1"/>
</dbReference>
<dbReference type="InterPro" id="IPR010285">
    <property type="entry name" value="DNA_helicase_pif1-like_DEAD"/>
</dbReference>
<dbReference type="Gene3D" id="4.10.60.10">
    <property type="entry name" value="Zinc finger, CCHC-type"/>
    <property type="match status" value="1"/>
</dbReference>
<dbReference type="EC" id="5.6.2.3" evidence="10"/>
<dbReference type="PANTHER" id="PTHR47642">
    <property type="entry name" value="ATP-DEPENDENT DNA HELICASE"/>
    <property type="match status" value="1"/>
</dbReference>
<keyword evidence="9" id="KW-0863">Zinc-finger</keyword>
<dbReference type="Pfam" id="PF00098">
    <property type="entry name" value="zf-CCHC"/>
    <property type="match status" value="1"/>
</dbReference>
<dbReference type="SUPFAM" id="SSF51735">
    <property type="entry name" value="NAD(P)-binding Rossmann-fold domains"/>
    <property type="match status" value="1"/>
</dbReference>
<evidence type="ECO:0000256" key="5">
    <source>
        <dbReference type="ARBA" id="ARBA00022840"/>
    </source>
</evidence>
<dbReference type="GO" id="GO:0043139">
    <property type="term" value="F:5'-3' DNA helicase activity"/>
    <property type="evidence" value="ECO:0007669"/>
    <property type="project" value="UniProtKB-EC"/>
</dbReference>
<evidence type="ECO:0000313" key="13">
    <source>
        <dbReference type="EMBL" id="KAK9836342.1"/>
    </source>
</evidence>
<evidence type="ECO:0000256" key="4">
    <source>
        <dbReference type="ARBA" id="ARBA00022806"/>
    </source>
</evidence>
<dbReference type="Gene3D" id="3.40.50.300">
    <property type="entry name" value="P-loop containing nucleotide triphosphate hydrolases"/>
    <property type="match status" value="1"/>
</dbReference>
<dbReference type="Gene3D" id="3.90.180.10">
    <property type="entry name" value="Medium-chain alcohol dehydrogenases, catalytic domain"/>
    <property type="match status" value="1"/>
</dbReference>
<keyword evidence="10" id="KW-0233">DNA recombination</keyword>
<keyword evidence="4 10" id="KW-0347">Helicase</keyword>
<dbReference type="GO" id="GO:0016491">
    <property type="term" value="F:oxidoreductase activity"/>
    <property type="evidence" value="ECO:0007669"/>
    <property type="project" value="InterPro"/>
</dbReference>
<accession>A0AAW1RSP0</accession>
<feature type="region of interest" description="Disordered" evidence="11">
    <location>
        <begin position="517"/>
        <end position="545"/>
    </location>
</feature>
<dbReference type="GO" id="GO:0006281">
    <property type="term" value="P:DNA repair"/>
    <property type="evidence" value="ECO:0007669"/>
    <property type="project" value="UniProtKB-KW"/>
</dbReference>
<comment type="cofactor">
    <cofactor evidence="10">
        <name>Mg(2+)</name>
        <dbReference type="ChEBI" id="CHEBI:18420"/>
    </cofactor>
</comment>
<evidence type="ECO:0000256" key="2">
    <source>
        <dbReference type="ARBA" id="ARBA00022763"/>
    </source>
</evidence>
<keyword evidence="5 10" id="KW-0067">ATP-binding</keyword>
<keyword evidence="9" id="KW-0862">Zinc</keyword>
<keyword evidence="2 10" id="KW-0227">DNA damage</keyword>
<evidence type="ECO:0000256" key="8">
    <source>
        <dbReference type="ARBA" id="ARBA00023235"/>
    </source>
</evidence>
<evidence type="ECO:0000256" key="7">
    <source>
        <dbReference type="ARBA" id="ARBA00023204"/>
    </source>
</evidence>
<keyword evidence="9" id="KW-0479">Metal-binding</keyword>
<dbReference type="SUPFAM" id="SSF52540">
    <property type="entry name" value="P-loop containing nucleoside triphosphate hydrolases"/>
    <property type="match status" value="2"/>
</dbReference>
<feature type="region of interest" description="Disordered" evidence="11">
    <location>
        <begin position="566"/>
        <end position="595"/>
    </location>
</feature>
<evidence type="ECO:0000313" key="14">
    <source>
        <dbReference type="Proteomes" id="UP001445335"/>
    </source>
</evidence>
<dbReference type="SUPFAM" id="SSF57756">
    <property type="entry name" value="Retrovirus zinc finger-like domains"/>
    <property type="match status" value="1"/>
</dbReference>
<dbReference type="InterPro" id="IPR013149">
    <property type="entry name" value="ADH-like_C"/>
</dbReference>
<evidence type="ECO:0000259" key="12">
    <source>
        <dbReference type="PROSITE" id="PS50158"/>
    </source>
</evidence>
<protein>
    <recommendedName>
        <fullName evidence="10">ATP-dependent DNA helicase</fullName>
        <ecNumber evidence="10">5.6.2.3</ecNumber>
    </recommendedName>
</protein>
<dbReference type="CDD" id="cd18037">
    <property type="entry name" value="DEXSc_Pif1_like"/>
    <property type="match status" value="1"/>
</dbReference>
<dbReference type="InterPro" id="IPR011032">
    <property type="entry name" value="GroES-like_sf"/>
</dbReference>
<evidence type="ECO:0000256" key="11">
    <source>
        <dbReference type="SAM" id="MobiDB-lite"/>
    </source>
</evidence>
<dbReference type="InterPro" id="IPR027417">
    <property type="entry name" value="P-loop_NTPase"/>
</dbReference>
<dbReference type="EMBL" id="JALJOU010000025">
    <property type="protein sequence ID" value="KAK9836342.1"/>
    <property type="molecule type" value="Genomic_DNA"/>
</dbReference>
<dbReference type="InterPro" id="IPR013154">
    <property type="entry name" value="ADH-like_N"/>
</dbReference>
<keyword evidence="3 10" id="KW-0378">Hydrolase</keyword>
<proteinExistence type="inferred from homology"/>
<keyword evidence="7 10" id="KW-0234">DNA repair</keyword>
<dbReference type="Pfam" id="PF00107">
    <property type="entry name" value="ADH_zinc_N"/>
    <property type="match status" value="1"/>
</dbReference>
<dbReference type="AlphaFoldDB" id="A0AAW1RSP0"/>
<comment type="similarity">
    <text evidence="10">Belongs to the helicase family.</text>
</comment>
<evidence type="ECO:0000256" key="3">
    <source>
        <dbReference type="ARBA" id="ARBA00022801"/>
    </source>
</evidence>
<feature type="domain" description="CCHC-type" evidence="12">
    <location>
        <begin position="555"/>
        <end position="569"/>
    </location>
</feature>
<organism evidence="13 14">
    <name type="scientific">Elliptochloris bilobata</name>
    <dbReference type="NCBI Taxonomy" id="381761"/>
    <lineage>
        <taxon>Eukaryota</taxon>
        <taxon>Viridiplantae</taxon>
        <taxon>Chlorophyta</taxon>
        <taxon>core chlorophytes</taxon>
        <taxon>Trebouxiophyceae</taxon>
        <taxon>Trebouxiophyceae incertae sedis</taxon>
        <taxon>Elliptochloris clade</taxon>
        <taxon>Elliptochloris</taxon>
    </lineage>
</organism>
<dbReference type="InterPro" id="IPR036291">
    <property type="entry name" value="NAD(P)-bd_dom_sf"/>
</dbReference>
<dbReference type="InterPro" id="IPR001878">
    <property type="entry name" value="Znf_CCHC"/>
</dbReference>
<dbReference type="SUPFAM" id="SSF50129">
    <property type="entry name" value="GroES-like"/>
    <property type="match status" value="1"/>
</dbReference>
<comment type="caution">
    <text evidence="13">The sequence shown here is derived from an EMBL/GenBank/DDBJ whole genome shotgun (WGS) entry which is preliminary data.</text>
</comment>
<dbReference type="Proteomes" id="UP001445335">
    <property type="component" value="Unassembled WGS sequence"/>
</dbReference>
<dbReference type="Pfam" id="PF21530">
    <property type="entry name" value="Pif1_2B_dom"/>
    <property type="match status" value="1"/>
</dbReference>
<dbReference type="GO" id="GO:0006310">
    <property type="term" value="P:DNA recombination"/>
    <property type="evidence" value="ECO:0007669"/>
    <property type="project" value="UniProtKB-KW"/>
</dbReference>
<dbReference type="GO" id="GO:0003676">
    <property type="term" value="F:nucleic acid binding"/>
    <property type="evidence" value="ECO:0007669"/>
    <property type="project" value="InterPro"/>
</dbReference>
<dbReference type="Gene3D" id="3.40.50.720">
    <property type="entry name" value="NAD(P)-binding Rossmann-like Domain"/>
    <property type="match status" value="1"/>
</dbReference>
<evidence type="ECO:0000256" key="6">
    <source>
        <dbReference type="ARBA" id="ARBA00023125"/>
    </source>
</evidence>
<dbReference type="InterPro" id="IPR049163">
    <property type="entry name" value="Pif1-like_2B_dom"/>
</dbReference>
<dbReference type="InterPro" id="IPR051055">
    <property type="entry name" value="PIF1_helicase"/>
</dbReference>
<feature type="compositionally biased region" description="Gly residues" evidence="11">
    <location>
        <begin position="518"/>
        <end position="545"/>
    </location>
</feature>
<reference evidence="13 14" key="1">
    <citation type="journal article" date="2024" name="Nat. Commun.">
        <title>Phylogenomics reveals the evolutionary origins of lichenization in chlorophyte algae.</title>
        <authorList>
            <person name="Puginier C."/>
            <person name="Libourel C."/>
            <person name="Otte J."/>
            <person name="Skaloud P."/>
            <person name="Haon M."/>
            <person name="Grisel S."/>
            <person name="Petersen M."/>
            <person name="Berrin J.G."/>
            <person name="Delaux P.M."/>
            <person name="Dal Grande F."/>
            <person name="Keller J."/>
        </authorList>
    </citation>
    <scope>NUCLEOTIDE SEQUENCE [LARGE SCALE GENOMIC DNA]</scope>
    <source>
        <strain evidence="13 14">SAG 245.80</strain>
    </source>
</reference>
<keyword evidence="6" id="KW-0238">DNA-binding</keyword>
<evidence type="ECO:0000256" key="10">
    <source>
        <dbReference type="RuleBase" id="RU363044"/>
    </source>
</evidence>
<sequence length="879" mass="93180">MVERLVCEEHRNVFFTGNAGTGKSFLLNRIIDKLRLVYGEDFAESVAVTAATGIAATHIGGTTLHSQCGCGIPRTYDDFGKMWRTATPQWRKLKVLIIDEISMISAELFERLEQAGRELRSNERPFGGVQLVLSGDFFQLPPITQRRDGNTPANAFLNRGFAFQAPAWQRCQLQQVLLRKVWRQASQRFVGILNEIRRGNGEAAAKELAAACGRPLPLQHGVKPTQLFSRNAEVDAVNTKELATLPGTAVETPGVDDVILLNKGQPDELAALPGPAVETPGMDDVFPLNKGGGGAAGAEEVLWRSDFFRDCTAPRVATFKVGAQVMLLKNLELGTAGNGSRMLVNGSRGVITGMVSKREYLEKKYGDAGGANAPPPGNPTAIMLQRWPGEWLPTVQYTNGREEVLLPCEFTSEMAAIGVCRRIQLPLKLAWALTIHKCQGLTLDLARVSLRGMFAEGQAYVALSRARSMEGLQVLDHAPGCVKTSAVVKRFYAALAAGEEYADDAWAEFMAAHHSDAGGTGGGGAHVGADGNDGGSQPGAYGGGGASGASPGNICYKCRQSGHWARDCPGSSQQGSAGNAGRRTTPQANPGRDVSLIQGRMGRPPLPLTPGAEGLGTVEACGPGAERFAVGQRVVPVPSAAWSAFDGRGTWQSFMTAPEANLEAVPDGISDQDAAQYAVNPLTAYAMLSVLEVPAGEWLAQTAAGSVLGRLVIALAAARGVRTVNLVRRAEQRSELLALGADEVVETGDADAAERLRACTGGRGSFAALDAVGGSTTQLVTSGVRPGGTVLVYGALSGPTLTLNTFDIFLRKRLEAFTLRAWLAGLGERRAQELATVWALVADGTLRPYSGRVFPLEQARKAAQESVRQGRGGKVFLAG</sequence>
<keyword evidence="1 10" id="KW-0547">Nucleotide-binding</keyword>
<dbReference type="CDD" id="cd05282">
    <property type="entry name" value="ETR_like"/>
    <property type="match status" value="1"/>
</dbReference>
<comment type="catalytic activity">
    <reaction evidence="10">
        <text>ATP + H2O = ADP + phosphate + H(+)</text>
        <dbReference type="Rhea" id="RHEA:13065"/>
        <dbReference type="ChEBI" id="CHEBI:15377"/>
        <dbReference type="ChEBI" id="CHEBI:15378"/>
        <dbReference type="ChEBI" id="CHEBI:30616"/>
        <dbReference type="ChEBI" id="CHEBI:43474"/>
        <dbReference type="ChEBI" id="CHEBI:456216"/>
        <dbReference type="EC" id="5.6.2.3"/>
    </reaction>
</comment>
<dbReference type="CDD" id="cd18809">
    <property type="entry name" value="SF1_C_RecD"/>
    <property type="match status" value="1"/>
</dbReference>
<dbReference type="GO" id="GO:0008270">
    <property type="term" value="F:zinc ion binding"/>
    <property type="evidence" value="ECO:0007669"/>
    <property type="project" value="UniProtKB-KW"/>
</dbReference>
<dbReference type="PANTHER" id="PTHR47642:SF5">
    <property type="entry name" value="ATP-DEPENDENT DNA HELICASE"/>
    <property type="match status" value="1"/>
</dbReference>
<dbReference type="PROSITE" id="PS50158">
    <property type="entry name" value="ZF_CCHC"/>
    <property type="match status" value="1"/>
</dbReference>
<keyword evidence="14" id="KW-1185">Reference proteome</keyword>
<feature type="compositionally biased region" description="Low complexity" evidence="11">
    <location>
        <begin position="570"/>
        <end position="581"/>
    </location>
</feature>
<dbReference type="Pfam" id="PF05970">
    <property type="entry name" value="PIF1"/>
    <property type="match status" value="1"/>
</dbReference>
<dbReference type="SMART" id="SM00829">
    <property type="entry name" value="PKS_ER"/>
    <property type="match status" value="1"/>
</dbReference>
<name>A0AAW1RSP0_9CHLO</name>
<evidence type="ECO:0000256" key="1">
    <source>
        <dbReference type="ARBA" id="ARBA00022741"/>
    </source>
</evidence>
<gene>
    <name evidence="13" type="ORF">WJX81_007050</name>
</gene>
<dbReference type="InterPro" id="IPR036875">
    <property type="entry name" value="Znf_CCHC_sf"/>
</dbReference>
<dbReference type="GO" id="GO:0005524">
    <property type="term" value="F:ATP binding"/>
    <property type="evidence" value="ECO:0007669"/>
    <property type="project" value="UniProtKB-KW"/>
</dbReference>